<evidence type="ECO:0000313" key="3">
    <source>
        <dbReference type="Proteomes" id="UP000886520"/>
    </source>
</evidence>
<reference evidence="2" key="1">
    <citation type="submission" date="2021-01" db="EMBL/GenBank/DDBJ databases">
        <title>Adiantum capillus-veneris genome.</title>
        <authorList>
            <person name="Fang Y."/>
            <person name="Liao Q."/>
        </authorList>
    </citation>
    <scope>NUCLEOTIDE SEQUENCE</scope>
    <source>
        <strain evidence="2">H3</strain>
        <tissue evidence="2">Leaf</tissue>
    </source>
</reference>
<dbReference type="OrthoDB" id="19768at2759"/>
<proteinExistence type="predicted"/>
<sequence>MVGEGEQDIKGENLPTKVCPKLEIRKALCWALRHFHSYHQHQHHPHHQHLQPHPHPQQQQGAASMDAAAMPGVLNGNDVQHHALKHDPGITTDWSTEEQTALEEGLTKYASELPINKYIKIAATLSEKTVRDVALRCRWMLKRDNEKRRKAEEQNPPKKSKDKKDKPVDSKPVVVPAPLRATAPAYAAPVLSLESDDGIPNEAIGGTAGQLLEQNTQIISQIKANLTACKLQENTELLVRFRDNIMAISNSIKDMPGITNPMPPLPVMLNVELVEALLPKSNSQLPS</sequence>
<protein>
    <recommendedName>
        <fullName evidence="4">Myb-like domain-containing protein</fullName>
    </recommendedName>
</protein>
<dbReference type="Proteomes" id="UP000886520">
    <property type="component" value="Chromosome 18"/>
</dbReference>
<dbReference type="PANTHER" id="PTHR14000:SF1">
    <property type="entry name" value="HISTONE H2A DEUBIQUITINASE (DUF3755)"/>
    <property type="match status" value="1"/>
</dbReference>
<dbReference type="PANTHER" id="PTHR14000">
    <property type="entry name" value="FINGER CCCH DOMAIN PROTEIN, PUTATIVE (DUF3755)-RELATED"/>
    <property type="match status" value="1"/>
</dbReference>
<feature type="region of interest" description="Disordered" evidence="1">
    <location>
        <begin position="146"/>
        <end position="174"/>
    </location>
</feature>
<dbReference type="EMBL" id="JABFUD020000018">
    <property type="protein sequence ID" value="KAI5065983.1"/>
    <property type="molecule type" value="Genomic_DNA"/>
</dbReference>
<evidence type="ECO:0000256" key="1">
    <source>
        <dbReference type="SAM" id="MobiDB-lite"/>
    </source>
</evidence>
<feature type="region of interest" description="Disordered" evidence="1">
    <location>
        <begin position="40"/>
        <end position="59"/>
    </location>
</feature>
<dbReference type="AlphaFoldDB" id="A0A9D4UDH5"/>
<evidence type="ECO:0008006" key="4">
    <source>
        <dbReference type="Google" id="ProtNLM"/>
    </source>
</evidence>
<dbReference type="Pfam" id="PF12579">
    <property type="entry name" value="DUF3755"/>
    <property type="match status" value="1"/>
</dbReference>
<organism evidence="2 3">
    <name type="scientific">Adiantum capillus-veneris</name>
    <name type="common">Maidenhair fern</name>
    <dbReference type="NCBI Taxonomy" id="13818"/>
    <lineage>
        <taxon>Eukaryota</taxon>
        <taxon>Viridiplantae</taxon>
        <taxon>Streptophyta</taxon>
        <taxon>Embryophyta</taxon>
        <taxon>Tracheophyta</taxon>
        <taxon>Polypodiopsida</taxon>
        <taxon>Polypodiidae</taxon>
        <taxon>Polypodiales</taxon>
        <taxon>Pteridineae</taxon>
        <taxon>Pteridaceae</taxon>
        <taxon>Vittarioideae</taxon>
        <taxon>Adiantum</taxon>
    </lineage>
</organism>
<dbReference type="InterPro" id="IPR009057">
    <property type="entry name" value="Homeodomain-like_sf"/>
</dbReference>
<comment type="caution">
    <text evidence="2">The sequence shown here is derived from an EMBL/GenBank/DDBJ whole genome shotgun (WGS) entry which is preliminary data.</text>
</comment>
<feature type="compositionally biased region" description="Basic and acidic residues" evidence="1">
    <location>
        <begin position="146"/>
        <end position="156"/>
    </location>
</feature>
<dbReference type="InterPro" id="IPR022228">
    <property type="entry name" value="DUF3755"/>
</dbReference>
<keyword evidence="3" id="KW-1185">Reference proteome</keyword>
<feature type="compositionally biased region" description="Basic residues" evidence="1">
    <location>
        <begin position="40"/>
        <end position="52"/>
    </location>
</feature>
<accession>A0A9D4UDH5</accession>
<evidence type="ECO:0000313" key="2">
    <source>
        <dbReference type="EMBL" id="KAI5065983.1"/>
    </source>
</evidence>
<dbReference type="Gene3D" id="1.10.10.60">
    <property type="entry name" value="Homeodomain-like"/>
    <property type="match status" value="1"/>
</dbReference>
<dbReference type="SUPFAM" id="SSF46689">
    <property type="entry name" value="Homeodomain-like"/>
    <property type="match status" value="1"/>
</dbReference>
<name>A0A9D4UDH5_ADICA</name>
<gene>
    <name evidence="2" type="ORF">GOP47_0018607</name>
</gene>